<evidence type="ECO:0008006" key="4">
    <source>
        <dbReference type="Google" id="ProtNLM"/>
    </source>
</evidence>
<dbReference type="Proteomes" id="UP000647836">
    <property type="component" value="Unassembled WGS sequence"/>
</dbReference>
<keyword evidence="3" id="KW-1185">Reference proteome</keyword>
<evidence type="ECO:0000256" key="1">
    <source>
        <dbReference type="SAM" id="Phobius"/>
    </source>
</evidence>
<dbReference type="EMBL" id="JADEXF010000874">
    <property type="protein sequence ID" value="MBE9107505.1"/>
    <property type="molecule type" value="Genomic_DNA"/>
</dbReference>
<feature type="transmembrane region" description="Helical" evidence="1">
    <location>
        <begin position="65"/>
        <end position="82"/>
    </location>
</feature>
<keyword evidence="1" id="KW-1133">Transmembrane helix</keyword>
<organism evidence="2 3">
    <name type="scientific">Nostoc cf. edaphicum LEGE 07299</name>
    <dbReference type="NCBI Taxonomy" id="2777974"/>
    <lineage>
        <taxon>Bacteria</taxon>
        <taxon>Bacillati</taxon>
        <taxon>Cyanobacteriota</taxon>
        <taxon>Cyanophyceae</taxon>
        <taxon>Nostocales</taxon>
        <taxon>Nostocaceae</taxon>
        <taxon>Nostoc</taxon>
    </lineage>
</organism>
<dbReference type="RefSeq" id="WP_194047384.1">
    <property type="nucleotide sequence ID" value="NZ_JADEXF010000874.1"/>
</dbReference>
<keyword evidence="1" id="KW-0472">Membrane</keyword>
<comment type="caution">
    <text evidence="2">The sequence shown here is derived from an EMBL/GenBank/DDBJ whole genome shotgun (WGS) entry which is preliminary data.</text>
</comment>
<protein>
    <recommendedName>
        <fullName evidence="4">MFS transporter</fullName>
    </recommendedName>
</protein>
<gene>
    <name evidence="2" type="ORF">IQ229_22020</name>
</gene>
<name>A0ABR9U6Q9_9NOSO</name>
<evidence type="ECO:0000313" key="3">
    <source>
        <dbReference type="Proteomes" id="UP000647836"/>
    </source>
</evidence>
<accession>A0ABR9U6Q9</accession>
<evidence type="ECO:0000313" key="2">
    <source>
        <dbReference type="EMBL" id="MBE9107505.1"/>
    </source>
</evidence>
<sequence length="135" mass="15106">MLTSDILVVDFVQQDDVLKLYPEAPLLSSDKAGWDGIQLQYHRHPPHQLAENYSQKSFTMKRPQFIVAVAIFLITHTANLQIPLYGTYAKMAGFGSGISAIGLAGAYRKLGFPLAKLLSTLPMHQNRIELFLDNF</sequence>
<reference evidence="2 3" key="1">
    <citation type="submission" date="2020-10" db="EMBL/GenBank/DDBJ databases">
        <authorList>
            <person name="Castelo-Branco R."/>
            <person name="Eusebio N."/>
            <person name="Adriana R."/>
            <person name="Vieira A."/>
            <person name="Brugerolle De Fraissinette N."/>
            <person name="Rezende De Castro R."/>
            <person name="Schneider M.P."/>
            <person name="Vasconcelos V."/>
            <person name="Leao P.N."/>
        </authorList>
    </citation>
    <scope>NUCLEOTIDE SEQUENCE [LARGE SCALE GENOMIC DNA]</scope>
    <source>
        <strain evidence="2 3">LEGE 07299</strain>
    </source>
</reference>
<keyword evidence="1" id="KW-0812">Transmembrane</keyword>
<proteinExistence type="predicted"/>